<dbReference type="EMBL" id="MSFI01000031">
    <property type="protein sequence ID" value="OMP65748.1"/>
    <property type="molecule type" value="Genomic_DNA"/>
</dbReference>
<evidence type="ECO:0000313" key="1">
    <source>
        <dbReference type="EMBL" id="OMP65748.1"/>
    </source>
</evidence>
<accession>A0A1V2A417</accession>
<evidence type="ECO:0008006" key="3">
    <source>
        <dbReference type="Google" id="ProtNLM"/>
    </source>
</evidence>
<dbReference type="AlphaFoldDB" id="A0A1V2A417"/>
<dbReference type="RefSeq" id="WP_076768096.1">
    <property type="nucleotide sequence ID" value="NZ_MSFI01000031.1"/>
</dbReference>
<protein>
    <recommendedName>
        <fullName evidence="3">MarR family transcriptional regulator</fullName>
    </recommendedName>
</protein>
<evidence type="ECO:0000313" key="2">
    <source>
        <dbReference type="Proteomes" id="UP000188613"/>
    </source>
</evidence>
<proteinExistence type="predicted"/>
<dbReference type="OrthoDB" id="2884594at2"/>
<organism evidence="1 2">
    <name type="scientific">Domibacillus epiphyticus</name>
    <dbReference type="NCBI Taxonomy" id="1714355"/>
    <lineage>
        <taxon>Bacteria</taxon>
        <taxon>Bacillati</taxon>
        <taxon>Bacillota</taxon>
        <taxon>Bacilli</taxon>
        <taxon>Bacillales</taxon>
        <taxon>Bacillaceae</taxon>
        <taxon>Domibacillus</taxon>
    </lineage>
</organism>
<gene>
    <name evidence="1" type="ORF">BTO28_15905</name>
</gene>
<sequence length="72" mass="8176">MDKEKLLSRAQSMIMSSSKNPKYMTISTVKTADLFGVDPSEIDQGLNELVKEGRLKKEKMSKPPHHEVYLLP</sequence>
<dbReference type="STRING" id="1714355.BTO28_15905"/>
<dbReference type="Proteomes" id="UP000188613">
    <property type="component" value="Unassembled WGS sequence"/>
</dbReference>
<keyword evidence="2" id="KW-1185">Reference proteome</keyword>
<reference evidence="1 2" key="1">
    <citation type="submission" date="2016-12" db="EMBL/GenBank/DDBJ databases">
        <title>Domibacillus sp. SAB 38T whole genome sequencing.</title>
        <authorList>
            <person name="Verma A."/>
            <person name="Ojha A.K."/>
            <person name="Krishnamurthi S."/>
        </authorList>
    </citation>
    <scope>NUCLEOTIDE SEQUENCE [LARGE SCALE GENOMIC DNA]</scope>
    <source>
        <strain evidence="1 2">SAB 38</strain>
    </source>
</reference>
<comment type="caution">
    <text evidence="1">The sequence shown here is derived from an EMBL/GenBank/DDBJ whole genome shotgun (WGS) entry which is preliminary data.</text>
</comment>
<name>A0A1V2A417_9BACI</name>